<sequence length="187" mass="20131">MIAPCFFGYGSLVNRATHSYPDAVPATARGWRRLWRHTAGRRTAILTAVPCPGCDIQGLVASVPGADWAALDRREAAYDRVDATADVVHGRGKAEVAIYTIPADKHPAADAPGLILLSYLDVVVQGYMAEFGTEGVLNFFATTDGWDAPVLNDRGNPVYPRHQILTAEERGLTDAALAERGARIVTD</sequence>
<reference evidence="2 3" key="1">
    <citation type="submission" date="2019-11" db="EMBL/GenBank/DDBJ databases">
        <title>Pseudooceanicola pacifica sp. nov., isolated from deep-sea sediment of the Pacific Ocean.</title>
        <authorList>
            <person name="Lyu L."/>
        </authorList>
    </citation>
    <scope>NUCLEOTIDE SEQUENCE [LARGE SCALE GENOMIC DNA]</scope>
    <source>
        <strain evidence="2 3">216_PA32_1</strain>
    </source>
</reference>
<dbReference type="SUPFAM" id="SSF110857">
    <property type="entry name" value="Gamma-glutamyl cyclotransferase-like"/>
    <property type="match status" value="1"/>
</dbReference>
<organism evidence="2 3">
    <name type="scientific">Pseudooceanicola pacificus</name>
    <dbReference type="NCBI Taxonomy" id="2676438"/>
    <lineage>
        <taxon>Bacteria</taxon>
        <taxon>Pseudomonadati</taxon>
        <taxon>Pseudomonadota</taxon>
        <taxon>Alphaproteobacteria</taxon>
        <taxon>Rhodobacterales</taxon>
        <taxon>Paracoccaceae</taxon>
        <taxon>Pseudooceanicola</taxon>
    </lineage>
</organism>
<dbReference type="Gene3D" id="3.10.490.10">
    <property type="entry name" value="Gamma-glutamyl cyclotransferase-like"/>
    <property type="match status" value="1"/>
</dbReference>
<dbReference type="Proteomes" id="UP000443843">
    <property type="component" value="Unassembled WGS sequence"/>
</dbReference>
<dbReference type="EMBL" id="WNXQ01000009">
    <property type="protein sequence ID" value="MWB79234.1"/>
    <property type="molecule type" value="Genomic_DNA"/>
</dbReference>
<evidence type="ECO:0000313" key="2">
    <source>
        <dbReference type="EMBL" id="MWB79234.1"/>
    </source>
</evidence>
<dbReference type="InterPro" id="IPR009288">
    <property type="entry name" value="AIG2-like_dom"/>
</dbReference>
<dbReference type="CDD" id="cd06661">
    <property type="entry name" value="GGCT_like"/>
    <property type="match status" value="1"/>
</dbReference>
<evidence type="ECO:0000259" key="1">
    <source>
        <dbReference type="Pfam" id="PF06094"/>
    </source>
</evidence>
<protein>
    <submittedName>
        <fullName evidence="2">Gamma-glutamylcyclotransferase</fullName>
    </submittedName>
</protein>
<feature type="domain" description="Gamma-glutamylcyclotransferase AIG2-like" evidence="1">
    <location>
        <begin position="7"/>
        <end position="105"/>
    </location>
</feature>
<keyword evidence="3" id="KW-1185">Reference proteome</keyword>
<dbReference type="InterPro" id="IPR036568">
    <property type="entry name" value="GGCT-like_sf"/>
</dbReference>
<keyword evidence="2" id="KW-0808">Transferase</keyword>
<dbReference type="AlphaFoldDB" id="A0A844W8R2"/>
<evidence type="ECO:0000313" key="3">
    <source>
        <dbReference type="Proteomes" id="UP000443843"/>
    </source>
</evidence>
<name>A0A844W8R2_9RHOB</name>
<proteinExistence type="predicted"/>
<comment type="caution">
    <text evidence="2">The sequence shown here is derived from an EMBL/GenBank/DDBJ whole genome shotgun (WGS) entry which is preliminary data.</text>
</comment>
<dbReference type="Pfam" id="PF06094">
    <property type="entry name" value="GGACT"/>
    <property type="match status" value="1"/>
</dbReference>
<dbReference type="RefSeq" id="WP_160383449.1">
    <property type="nucleotide sequence ID" value="NZ_WNXQ01000009.1"/>
</dbReference>
<accession>A0A844W8R2</accession>
<dbReference type="InterPro" id="IPR013024">
    <property type="entry name" value="GGCT-like"/>
</dbReference>
<dbReference type="GO" id="GO:0016740">
    <property type="term" value="F:transferase activity"/>
    <property type="evidence" value="ECO:0007669"/>
    <property type="project" value="UniProtKB-KW"/>
</dbReference>
<gene>
    <name evidence="2" type="ORF">GLS40_14435</name>
</gene>